<reference evidence="2 3" key="1">
    <citation type="submission" date="2018-03" db="EMBL/GenBank/DDBJ databases">
        <title>Genomes of Pezizomycetes fungi and the evolution of truffles.</title>
        <authorList>
            <person name="Murat C."/>
            <person name="Payen T."/>
            <person name="Noel B."/>
            <person name="Kuo A."/>
            <person name="Martin F.M."/>
        </authorList>
    </citation>
    <scope>NUCLEOTIDE SEQUENCE [LARGE SCALE GENOMIC DNA]</scope>
    <source>
        <strain evidence="2">091103-1</strain>
    </source>
</reference>
<feature type="transmembrane region" description="Helical" evidence="1">
    <location>
        <begin position="422"/>
        <end position="445"/>
    </location>
</feature>
<proteinExistence type="predicted"/>
<name>A0A317SXJ9_9PEZI</name>
<dbReference type="OrthoDB" id="3596604at2759"/>
<evidence type="ECO:0000313" key="2">
    <source>
        <dbReference type="EMBL" id="PWW79089.1"/>
    </source>
</evidence>
<organism evidence="2 3">
    <name type="scientific">Tuber magnatum</name>
    <name type="common">white Piedmont truffle</name>
    <dbReference type="NCBI Taxonomy" id="42249"/>
    <lineage>
        <taxon>Eukaryota</taxon>
        <taxon>Fungi</taxon>
        <taxon>Dikarya</taxon>
        <taxon>Ascomycota</taxon>
        <taxon>Pezizomycotina</taxon>
        <taxon>Pezizomycetes</taxon>
        <taxon>Pezizales</taxon>
        <taxon>Tuberaceae</taxon>
        <taxon>Tuber</taxon>
    </lineage>
</organism>
<keyword evidence="1" id="KW-0472">Membrane</keyword>
<keyword evidence="1" id="KW-1133">Transmembrane helix</keyword>
<dbReference type="AlphaFoldDB" id="A0A317SXJ9"/>
<evidence type="ECO:0000313" key="3">
    <source>
        <dbReference type="Proteomes" id="UP000246991"/>
    </source>
</evidence>
<keyword evidence="3" id="KW-1185">Reference proteome</keyword>
<accession>A0A317SXJ9</accession>
<evidence type="ECO:0000256" key="1">
    <source>
        <dbReference type="SAM" id="Phobius"/>
    </source>
</evidence>
<dbReference type="EMBL" id="PYWC01000010">
    <property type="protein sequence ID" value="PWW79089.1"/>
    <property type="molecule type" value="Genomic_DNA"/>
</dbReference>
<comment type="caution">
    <text evidence="2">The sequence shown here is derived from an EMBL/GenBank/DDBJ whole genome shotgun (WGS) entry which is preliminary data.</text>
</comment>
<protein>
    <submittedName>
        <fullName evidence="2">Uncharacterized protein</fullName>
    </submittedName>
</protein>
<sequence>MGDDRRKGPGSVVWQDLGEGRGGLSGLKLLSLLSPLLPVTFLSPSSLRELSVGFSSLFRRRVIMEYFNLPNPGQAAAYFSPLASNDPYEGRTAGHSRYGHRESREMMLSPGSFAPDGLQTTYSSLSRGHQQMLGRDFFASNQRWKLVAKITASFFLGVGSLFGTGGVGLTYVNFPIVVVQSYGRRDEVENPGFREVQASRGRPHPQPLQLPKRLGIVADFCWTASPMLCLLCLDTTGNSFHEDRGVEPDYGVQESTAHLYGDIATYFMYGVPGTPDTYVNPYEYGTGPKLCGPRCSPIYIFQWVDETWEPPSETGSFFNCTITVSQVQNANPLQPFHSMPDLTAEIAGAIGLDGYIDDSSRQFVRYTSASTWGQRMTNSTDYAELLVGKYATGVIAAYDIYGPSVEAMGLQSRPGVSLSVNWFYVSLTLGCILGAQFVCGMFVIYSSNSVFCKDDSYLSTARLLRPLVERLGNSGSTSTGLEISQTFTRSVRYGVRSDFSSGQPIHHLDVGEDIEKLARFPEGHYN</sequence>
<keyword evidence="1" id="KW-0812">Transmembrane</keyword>
<gene>
    <name evidence="2" type="ORF">C7212DRAFT_340012</name>
</gene>
<dbReference type="Proteomes" id="UP000246991">
    <property type="component" value="Unassembled WGS sequence"/>
</dbReference>